<dbReference type="Proteomes" id="UP000653411">
    <property type="component" value="Unassembled WGS sequence"/>
</dbReference>
<comment type="caution">
    <text evidence="1">The sequence shown here is derived from an EMBL/GenBank/DDBJ whole genome shotgun (WGS) entry which is preliminary data.</text>
</comment>
<keyword evidence="2" id="KW-1185">Reference proteome</keyword>
<organism evidence="1 2">
    <name type="scientific">Streptomyces fuscichromogenes</name>
    <dbReference type="NCBI Taxonomy" id="1324013"/>
    <lineage>
        <taxon>Bacteria</taxon>
        <taxon>Bacillati</taxon>
        <taxon>Actinomycetota</taxon>
        <taxon>Actinomycetes</taxon>
        <taxon>Kitasatosporales</taxon>
        <taxon>Streptomycetaceae</taxon>
        <taxon>Streptomyces</taxon>
    </lineage>
</organism>
<evidence type="ECO:0000313" key="2">
    <source>
        <dbReference type="Proteomes" id="UP000653411"/>
    </source>
</evidence>
<gene>
    <name evidence="1" type="ORF">GCM10011578_087500</name>
</gene>
<name>A0A917XMB8_9ACTN</name>
<dbReference type="EMBL" id="BMML01000032">
    <property type="protein sequence ID" value="GGN40224.1"/>
    <property type="molecule type" value="Genomic_DNA"/>
</dbReference>
<sequence>MVQNYHHDAAGRLLWRTAEDDGPGLPPSSRVFVSPYDTTARYAQHGHIVSCRGLSTHLTETCTPGSPIVITDV</sequence>
<reference evidence="1" key="1">
    <citation type="journal article" date="2014" name="Int. J. Syst. Evol. Microbiol.">
        <title>Complete genome sequence of Corynebacterium casei LMG S-19264T (=DSM 44701T), isolated from a smear-ripened cheese.</title>
        <authorList>
            <consortium name="US DOE Joint Genome Institute (JGI-PGF)"/>
            <person name="Walter F."/>
            <person name="Albersmeier A."/>
            <person name="Kalinowski J."/>
            <person name="Ruckert C."/>
        </authorList>
    </citation>
    <scope>NUCLEOTIDE SEQUENCE</scope>
    <source>
        <strain evidence="1">CGMCC 4.7110</strain>
    </source>
</reference>
<accession>A0A917XMB8</accession>
<proteinExistence type="predicted"/>
<dbReference type="RefSeq" id="WP_189268532.1">
    <property type="nucleotide sequence ID" value="NZ_BMML01000032.1"/>
</dbReference>
<evidence type="ECO:0000313" key="1">
    <source>
        <dbReference type="EMBL" id="GGN40224.1"/>
    </source>
</evidence>
<reference evidence="1" key="2">
    <citation type="submission" date="2020-09" db="EMBL/GenBank/DDBJ databases">
        <authorList>
            <person name="Sun Q."/>
            <person name="Zhou Y."/>
        </authorList>
    </citation>
    <scope>NUCLEOTIDE SEQUENCE</scope>
    <source>
        <strain evidence="1">CGMCC 4.7110</strain>
    </source>
</reference>
<protein>
    <submittedName>
        <fullName evidence="1">Uncharacterized protein</fullName>
    </submittedName>
</protein>
<dbReference type="AlphaFoldDB" id="A0A917XMB8"/>